<feature type="region of interest" description="Disordered" evidence="4">
    <location>
        <begin position="1"/>
        <end position="24"/>
    </location>
</feature>
<organism evidence="7">
    <name type="scientific">Rhizopus microsporus var. microsporus</name>
    <dbReference type="NCBI Taxonomy" id="86635"/>
    <lineage>
        <taxon>Eukaryota</taxon>
        <taxon>Fungi</taxon>
        <taxon>Fungi incertae sedis</taxon>
        <taxon>Mucoromycota</taxon>
        <taxon>Mucoromycotina</taxon>
        <taxon>Mucoromycetes</taxon>
        <taxon>Mucorales</taxon>
        <taxon>Mucorineae</taxon>
        <taxon>Rhizopodaceae</taxon>
        <taxon>Rhizopus</taxon>
    </lineage>
</organism>
<name>A0A1X0RBD2_RHIZD</name>
<dbReference type="Proteomes" id="UP000242414">
    <property type="component" value="Unassembled WGS sequence"/>
</dbReference>
<dbReference type="InterPro" id="IPR008984">
    <property type="entry name" value="SMAD_FHA_dom_sf"/>
</dbReference>
<dbReference type="GO" id="GO:0004672">
    <property type="term" value="F:protein kinase activity"/>
    <property type="evidence" value="ECO:0007669"/>
    <property type="project" value="InterPro"/>
</dbReference>
<dbReference type="Gene3D" id="1.10.510.10">
    <property type="entry name" value="Transferase(Phosphotransferase) domain 1"/>
    <property type="match status" value="1"/>
</dbReference>
<dbReference type="CDD" id="cd05117">
    <property type="entry name" value="STKc_CAMK"/>
    <property type="match status" value="1"/>
</dbReference>
<dbReference type="PROSITE" id="PS50006">
    <property type="entry name" value="FHA_DOMAIN"/>
    <property type="match status" value="1"/>
</dbReference>
<comment type="similarity">
    <text evidence="1">Belongs to the protein kinase superfamily. CAMK Ser/Thr protein kinase family. CHEK2 subfamily.</text>
</comment>
<dbReference type="OrthoDB" id="407410at2759"/>
<evidence type="ECO:0000256" key="1">
    <source>
        <dbReference type="ARBA" id="ARBA00005575"/>
    </source>
</evidence>
<evidence type="ECO:0000259" key="5">
    <source>
        <dbReference type="PROSITE" id="PS50006"/>
    </source>
</evidence>
<evidence type="ECO:0000256" key="2">
    <source>
        <dbReference type="ARBA" id="ARBA00022741"/>
    </source>
</evidence>
<dbReference type="SUPFAM" id="SSF49879">
    <property type="entry name" value="SMAD/FHA domain"/>
    <property type="match status" value="1"/>
</dbReference>
<feature type="domain" description="Protein kinase" evidence="6">
    <location>
        <begin position="210"/>
        <end position="474"/>
    </location>
</feature>
<feature type="compositionally biased region" description="Basic residues" evidence="4">
    <location>
        <begin position="1"/>
        <end position="12"/>
    </location>
</feature>
<dbReference type="Gene3D" id="2.60.200.20">
    <property type="match status" value="1"/>
</dbReference>
<dbReference type="EMBL" id="KV921877">
    <property type="protein sequence ID" value="ORE09316.1"/>
    <property type="molecule type" value="Genomic_DNA"/>
</dbReference>
<protein>
    <submittedName>
        <fullName evidence="7">Kinase-like protein</fullName>
    </submittedName>
</protein>
<keyword evidence="7" id="KW-0808">Transferase</keyword>
<dbReference type="Pfam" id="PF00069">
    <property type="entry name" value="Pkinase"/>
    <property type="match status" value="1"/>
</dbReference>
<dbReference type="InterPro" id="IPR000719">
    <property type="entry name" value="Prot_kinase_dom"/>
</dbReference>
<dbReference type="PROSITE" id="PS50011">
    <property type="entry name" value="PROTEIN_KINASE_DOM"/>
    <property type="match status" value="1"/>
</dbReference>
<dbReference type="InterPro" id="IPR000253">
    <property type="entry name" value="FHA_dom"/>
</dbReference>
<keyword evidence="3" id="KW-0067">ATP-binding</keyword>
<dbReference type="SMART" id="SM00220">
    <property type="entry name" value="S_TKc"/>
    <property type="match status" value="1"/>
</dbReference>
<dbReference type="Pfam" id="PF00498">
    <property type="entry name" value="FHA"/>
    <property type="match status" value="1"/>
</dbReference>
<accession>A0A1X0RBD2</accession>
<feature type="domain" description="FHA" evidence="5">
    <location>
        <begin position="106"/>
        <end position="162"/>
    </location>
</feature>
<reference evidence="7" key="1">
    <citation type="journal article" date="2016" name="Proc. Natl. Acad. Sci. U.S.A.">
        <title>Lipid metabolic changes in an early divergent fungus govern the establishment of a mutualistic symbiosis with endobacteria.</title>
        <authorList>
            <person name="Lastovetsky O.A."/>
            <person name="Gaspar M.L."/>
            <person name="Mondo S.J."/>
            <person name="LaButti K.M."/>
            <person name="Sandor L."/>
            <person name="Grigoriev I.V."/>
            <person name="Henry S.A."/>
            <person name="Pawlowska T.E."/>
        </authorList>
    </citation>
    <scope>NUCLEOTIDE SEQUENCE [LARGE SCALE GENOMIC DNA]</scope>
    <source>
        <strain evidence="7">ATCC 52814</strain>
    </source>
</reference>
<keyword evidence="2" id="KW-0547">Nucleotide-binding</keyword>
<evidence type="ECO:0000313" key="7">
    <source>
        <dbReference type="EMBL" id="ORE09316.1"/>
    </source>
</evidence>
<dbReference type="PROSITE" id="PS00108">
    <property type="entry name" value="PROTEIN_KINASE_ST"/>
    <property type="match status" value="1"/>
</dbReference>
<proteinExistence type="inferred from homology"/>
<dbReference type="SUPFAM" id="SSF56112">
    <property type="entry name" value="Protein kinase-like (PK-like)"/>
    <property type="match status" value="1"/>
</dbReference>
<sequence>MTTTKRGRSLVRKKSEIRHSGGHSLRRLYSSPSMSCNLFGNGKVKPRLLTTTTTTTSKVLIKDPSTSQLKVENNEDAWGYLVREGGETYTLDRELDKRLDNQAAGYIIGKKEDCDIRLYLKGASDVHAIIYCRHRSINNVERFVPYVFDRSSNGTWVNFKKIQNGAIELKTGDIIHFMDPKLYNEAANPTYKFVKPKTSTTRARAVEDLYVLKSRIAEGTYGVVQLAECKKTKRRVAIKLIRNSMCHGRKKLRDAFLKEISVCMSMPVHPCIIQISKVYEQDDIMYIVMEYGKNGDLFECVASYQFKEYEVKIIFDQIAHAIAFLHERNIVHRDIKLENVVIFDRERLIVKLCDFGLSTFMRPGRLLETNCGTVMYAAPELIDCPNGYGKEVDIWSLGVLLFTALVAFTPFLQRSEAEEHKRETIDQIKRGDFNFDCSVWDDISHEAKDLIRKMMTVDKSKRYTIKQVLAHPWLQDMEKSISTHPDLTRNPELVSYLERNKN</sequence>
<gene>
    <name evidence="7" type="ORF">BCV72DRAFT_302901</name>
</gene>
<keyword evidence="7" id="KW-0418">Kinase</keyword>
<evidence type="ECO:0000259" key="6">
    <source>
        <dbReference type="PROSITE" id="PS50011"/>
    </source>
</evidence>
<dbReference type="PANTHER" id="PTHR24347">
    <property type="entry name" value="SERINE/THREONINE-PROTEIN KINASE"/>
    <property type="match status" value="1"/>
</dbReference>
<evidence type="ECO:0000256" key="3">
    <source>
        <dbReference type="ARBA" id="ARBA00022840"/>
    </source>
</evidence>
<dbReference type="InterPro" id="IPR011009">
    <property type="entry name" value="Kinase-like_dom_sf"/>
</dbReference>
<evidence type="ECO:0000256" key="4">
    <source>
        <dbReference type="SAM" id="MobiDB-lite"/>
    </source>
</evidence>
<dbReference type="FunFam" id="1.10.510.10:FF:000571">
    <property type="entry name" value="Maternal embryonic leucine zipper kinase"/>
    <property type="match status" value="1"/>
</dbReference>
<dbReference type="GO" id="GO:0005524">
    <property type="term" value="F:ATP binding"/>
    <property type="evidence" value="ECO:0007669"/>
    <property type="project" value="UniProtKB-KW"/>
</dbReference>
<dbReference type="CDD" id="cd00060">
    <property type="entry name" value="FHA"/>
    <property type="match status" value="1"/>
</dbReference>
<dbReference type="SMART" id="SM00240">
    <property type="entry name" value="FHA"/>
    <property type="match status" value="1"/>
</dbReference>
<dbReference type="VEuPathDB" id="FungiDB:BCV72DRAFT_302901"/>
<dbReference type="InterPro" id="IPR008271">
    <property type="entry name" value="Ser/Thr_kinase_AS"/>
</dbReference>
<dbReference type="AlphaFoldDB" id="A0A1X0RBD2"/>